<sequence>MQTPDKRLVTEEKLAAELAAFEPATGGGIEQVSGTVTLDSTGDPIREFYTTGATTFTANGTDTLISSYTAVVWRRTGAGSWGYQIVPESWTTPAATPDTTAPVAGTLAVDTTGTTATLTVTGASDDRGAVLYAFSKDGGTTYTGLQSDPTYTFTGLAPLTSYTWRHRVSDGTNLTLGAPVTKATPEYVPSGAYDDAVLADAPLYYWPLDDAAGSASVRNLGSGSQGTQTLTGVTLGAAGIGDGATSASFAGTSTSNKIALTGLAAPAMTASSMEMIISIGSGGQSIPILAQLTGSWNIKRYQGFTYQSGSTGYVSSGSLPGGRSHIAAVWTGTEAVFYVNGAEVARKAYTSTHNAFTGVGGEIGGGFAGRIAGVATYTTALAPARVLAHAQAAGLA</sequence>
<dbReference type="Pfam" id="PF13385">
    <property type="entry name" value="Laminin_G_3"/>
    <property type="match status" value="1"/>
</dbReference>
<protein>
    <recommendedName>
        <fullName evidence="3">LamG-like jellyroll fold domain-containing protein</fullName>
    </recommendedName>
</protein>
<dbReference type="SUPFAM" id="SSF49899">
    <property type="entry name" value="Concanavalin A-like lectins/glucanases"/>
    <property type="match status" value="1"/>
</dbReference>
<dbReference type="Proteomes" id="UP000580797">
    <property type="component" value="Unassembled WGS sequence"/>
</dbReference>
<organism evidence="1 2">
    <name type="scientific">Neomicrococcus aestuarii</name>
    <dbReference type="NCBI Taxonomy" id="556325"/>
    <lineage>
        <taxon>Bacteria</taxon>
        <taxon>Bacillati</taxon>
        <taxon>Actinomycetota</taxon>
        <taxon>Actinomycetes</taxon>
        <taxon>Micrococcales</taxon>
        <taxon>Micrococcaceae</taxon>
        <taxon>Neomicrococcus</taxon>
    </lineage>
</organism>
<dbReference type="Gene3D" id="2.60.120.200">
    <property type="match status" value="1"/>
</dbReference>
<reference evidence="1 2" key="1">
    <citation type="submission" date="2020-08" db="EMBL/GenBank/DDBJ databases">
        <title>Sequencing the genomes of 1000 actinobacteria strains.</title>
        <authorList>
            <person name="Klenk H.-P."/>
        </authorList>
    </citation>
    <scope>NUCLEOTIDE SEQUENCE [LARGE SCALE GENOMIC DNA]</scope>
    <source>
        <strain evidence="1 2">DSM 105783</strain>
    </source>
</reference>
<gene>
    <name evidence="1" type="ORF">HD598_002176</name>
</gene>
<dbReference type="InterPro" id="IPR013320">
    <property type="entry name" value="ConA-like_dom_sf"/>
</dbReference>
<evidence type="ECO:0008006" key="3">
    <source>
        <dbReference type="Google" id="ProtNLM"/>
    </source>
</evidence>
<evidence type="ECO:0000313" key="2">
    <source>
        <dbReference type="Proteomes" id="UP000580797"/>
    </source>
</evidence>
<accession>A0A7W8TV61</accession>
<comment type="caution">
    <text evidence="1">The sequence shown here is derived from an EMBL/GenBank/DDBJ whole genome shotgun (WGS) entry which is preliminary data.</text>
</comment>
<dbReference type="RefSeq" id="WP_183665823.1">
    <property type="nucleotide sequence ID" value="NZ_BAAARH010000002.1"/>
</dbReference>
<name>A0A7W8TV61_9MICC</name>
<evidence type="ECO:0000313" key="1">
    <source>
        <dbReference type="EMBL" id="MBB5513489.1"/>
    </source>
</evidence>
<dbReference type="EMBL" id="JACHDR010000001">
    <property type="protein sequence ID" value="MBB5513489.1"/>
    <property type="molecule type" value="Genomic_DNA"/>
</dbReference>
<dbReference type="AlphaFoldDB" id="A0A7W8TV61"/>
<proteinExistence type="predicted"/>